<dbReference type="GO" id="GO:0008408">
    <property type="term" value="F:3'-5' exonuclease activity"/>
    <property type="evidence" value="ECO:0007669"/>
    <property type="project" value="InterPro"/>
</dbReference>
<sequence length="411" mass="44890">MPAYQKRRPGLTLSSTTYQDPRKVPGGRKMKITCLQENLSRGLAVVGRAVANRATLPVIHNVLLNVDQSMLKLSATNLEIAMTTWVGAKIDEEGSITVPARLLSEFVNSLPNDPINLQLDEGSGLLEISSGSSKAHINITDASEFPPIPTVDDGVAAEVDPFVLRSAITRVAFAAATEESRPVLTGVELKLDESKFTMAAADGFRLAVHHGALLKPVPEEMSVIIPARTMNELNRLISDREEPVEILMTPAKGQVMFRIRGGDTVEIVSQLLQGTFPNYEQLIPQSYTTRAVMDLPTVLRAARTASIFARDGSNIIRMHLMPAEADTEPPKVEISARSEEVGDNEDTVDLDEIEGEEGKIAFNSRYLLDVLSVLEKGKIALETTTSSSPGVFKPTDSDDYIHVVMPMFVQW</sequence>
<dbReference type="InterPro" id="IPR001001">
    <property type="entry name" value="DNA_polIII_beta"/>
</dbReference>
<dbReference type="GO" id="GO:0005737">
    <property type="term" value="C:cytoplasm"/>
    <property type="evidence" value="ECO:0007669"/>
    <property type="project" value="UniProtKB-SubCell"/>
</dbReference>
<dbReference type="PANTHER" id="PTHR30478:SF0">
    <property type="entry name" value="BETA SLIDING CLAMP"/>
    <property type="match status" value="1"/>
</dbReference>
<evidence type="ECO:0000313" key="13">
    <source>
        <dbReference type="EMBL" id="SUZ48639.1"/>
    </source>
</evidence>
<dbReference type="InterPro" id="IPR022635">
    <property type="entry name" value="DNA_polIII_beta_C"/>
</dbReference>
<organism evidence="13">
    <name type="scientific">marine metagenome</name>
    <dbReference type="NCBI Taxonomy" id="408172"/>
    <lineage>
        <taxon>unclassified sequences</taxon>
        <taxon>metagenomes</taxon>
        <taxon>ecological metagenomes</taxon>
    </lineage>
</organism>
<dbReference type="InterPro" id="IPR022634">
    <property type="entry name" value="DNA_polIII_beta_N"/>
</dbReference>
<dbReference type="AlphaFoldDB" id="A0A381N2E6"/>
<dbReference type="GO" id="GO:0006271">
    <property type="term" value="P:DNA strand elongation involved in DNA replication"/>
    <property type="evidence" value="ECO:0007669"/>
    <property type="project" value="TreeGrafter"/>
</dbReference>
<dbReference type="GO" id="GO:0003677">
    <property type="term" value="F:DNA binding"/>
    <property type="evidence" value="ECO:0007669"/>
    <property type="project" value="UniProtKB-KW"/>
</dbReference>
<reference evidence="13" key="1">
    <citation type="submission" date="2018-05" db="EMBL/GenBank/DDBJ databases">
        <authorList>
            <person name="Lanie J.A."/>
            <person name="Ng W.-L."/>
            <person name="Kazmierczak K.M."/>
            <person name="Andrzejewski T.M."/>
            <person name="Davidsen T.M."/>
            <person name="Wayne K.J."/>
            <person name="Tettelin H."/>
            <person name="Glass J.I."/>
            <person name="Rusch D."/>
            <person name="Podicherti R."/>
            <person name="Tsui H.-C.T."/>
            <person name="Winkler M.E."/>
        </authorList>
    </citation>
    <scope>NUCLEOTIDE SEQUENCE</scope>
</reference>
<dbReference type="PANTHER" id="PTHR30478">
    <property type="entry name" value="DNA POLYMERASE III SUBUNIT BETA"/>
    <property type="match status" value="1"/>
</dbReference>
<feature type="region of interest" description="Disordered" evidence="9">
    <location>
        <begin position="326"/>
        <end position="345"/>
    </location>
</feature>
<evidence type="ECO:0000256" key="3">
    <source>
        <dbReference type="ARBA" id="ARBA00022490"/>
    </source>
</evidence>
<dbReference type="Gene3D" id="3.70.10.10">
    <property type="match status" value="1"/>
</dbReference>
<keyword evidence="3" id="KW-0963">Cytoplasm</keyword>
<evidence type="ECO:0000259" key="12">
    <source>
        <dbReference type="Pfam" id="PF02768"/>
    </source>
</evidence>
<comment type="subcellular location">
    <subcellularLocation>
        <location evidence="1">Cytoplasm</location>
    </subcellularLocation>
</comment>
<proteinExistence type="inferred from homology"/>
<dbReference type="SUPFAM" id="SSF55979">
    <property type="entry name" value="DNA clamp"/>
    <property type="match status" value="3"/>
</dbReference>
<evidence type="ECO:0000259" key="11">
    <source>
        <dbReference type="Pfam" id="PF02767"/>
    </source>
</evidence>
<dbReference type="InterPro" id="IPR022637">
    <property type="entry name" value="DNA_polIII_beta_cen"/>
</dbReference>
<accession>A0A381N2E6</accession>
<comment type="similarity">
    <text evidence="2">Belongs to the beta sliding clamp family.</text>
</comment>
<keyword evidence="5" id="KW-0548">Nucleotidyltransferase</keyword>
<keyword evidence="7" id="KW-0239">DNA-directed DNA polymerase</keyword>
<dbReference type="Gene3D" id="3.10.150.10">
    <property type="entry name" value="DNA Polymerase III, subunit A, domain 2"/>
    <property type="match status" value="1"/>
</dbReference>
<evidence type="ECO:0000256" key="7">
    <source>
        <dbReference type="ARBA" id="ARBA00022932"/>
    </source>
</evidence>
<keyword evidence="4" id="KW-0808">Transferase</keyword>
<keyword evidence="8" id="KW-0238">DNA-binding</keyword>
<dbReference type="GO" id="GO:0009360">
    <property type="term" value="C:DNA polymerase III complex"/>
    <property type="evidence" value="ECO:0007669"/>
    <property type="project" value="InterPro"/>
</dbReference>
<feature type="domain" description="DNA polymerase III beta sliding clamp central" evidence="11">
    <location>
        <begin position="160"/>
        <end position="278"/>
    </location>
</feature>
<dbReference type="SMART" id="SM00480">
    <property type="entry name" value="POL3Bc"/>
    <property type="match status" value="1"/>
</dbReference>
<feature type="domain" description="DNA polymerase III beta sliding clamp C-terminal" evidence="12">
    <location>
        <begin position="281"/>
        <end position="407"/>
    </location>
</feature>
<evidence type="ECO:0000256" key="4">
    <source>
        <dbReference type="ARBA" id="ARBA00022679"/>
    </source>
</evidence>
<name>A0A381N2E6_9ZZZZ</name>
<feature type="domain" description="DNA polymerase III beta sliding clamp N-terminal" evidence="10">
    <location>
        <begin position="30"/>
        <end position="148"/>
    </location>
</feature>
<evidence type="ECO:0000256" key="2">
    <source>
        <dbReference type="ARBA" id="ARBA00010752"/>
    </source>
</evidence>
<evidence type="ECO:0000256" key="5">
    <source>
        <dbReference type="ARBA" id="ARBA00022695"/>
    </source>
</evidence>
<gene>
    <name evidence="13" type="ORF">METZ01_LOCUS1493</name>
</gene>
<feature type="compositionally biased region" description="Basic and acidic residues" evidence="9">
    <location>
        <begin position="328"/>
        <end position="340"/>
    </location>
</feature>
<protein>
    <recommendedName>
        <fullName evidence="14">Beta sliding clamp</fullName>
    </recommendedName>
</protein>
<evidence type="ECO:0000256" key="1">
    <source>
        <dbReference type="ARBA" id="ARBA00004496"/>
    </source>
</evidence>
<keyword evidence="6" id="KW-0235">DNA replication</keyword>
<dbReference type="Pfam" id="PF00712">
    <property type="entry name" value="DNA_pol3_beta"/>
    <property type="match status" value="1"/>
</dbReference>
<feature type="region of interest" description="Disordered" evidence="9">
    <location>
        <begin position="1"/>
        <end position="26"/>
    </location>
</feature>
<evidence type="ECO:0008006" key="14">
    <source>
        <dbReference type="Google" id="ProtNLM"/>
    </source>
</evidence>
<evidence type="ECO:0000256" key="6">
    <source>
        <dbReference type="ARBA" id="ARBA00022705"/>
    </source>
</evidence>
<dbReference type="PIRSF" id="PIRSF000804">
    <property type="entry name" value="DNA_pol_III_b"/>
    <property type="match status" value="1"/>
</dbReference>
<evidence type="ECO:0000259" key="10">
    <source>
        <dbReference type="Pfam" id="PF00712"/>
    </source>
</evidence>
<dbReference type="InterPro" id="IPR046938">
    <property type="entry name" value="DNA_clamp_sf"/>
</dbReference>
<dbReference type="CDD" id="cd00140">
    <property type="entry name" value="beta_clamp"/>
    <property type="match status" value="1"/>
</dbReference>
<dbReference type="GO" id="GO:0003887">
    <property type="term" value="F:DNA-directed DNA polymerase activity"/>
    <property type="evidence" value="ECO:0007669"/>
    <property type="project" value="UniProtKB-KW"/>
</dbReference>
<dbReference type="Pfam" id="PF02768">
    <property type="entry name" value="DNA_pol3_beta_3"/>
    <property type="match status" value="1"/>
</dbReference>
<evidence type="ECO:0000256" key="8">
    <source>
        <dbReference type="ARBA" id="ARBA00023125"/>
    </source>
</evidence>
<dbReference type="Pfam" id="PF02767">
    <property type="entry name" value="DNA_pol3_beta_2"/>
    <property type="match status" value="1"/>
</dbReference>
<evidence type="ECO:0000256" key="9">
    <source>
        <dbReference type="SAM" id="MobiDB-lite"/>
    </source>
</evidence>
<dbReference type="EMBL" id="UINC01000077">
    <property type="protein sequence ID" value="SUZ48639.1"/>
    <property type="molecule type" value="Genomic_DNA"/>
</dbReference>
<dbReference type="NCBIfam" id="TIGR00663">
    <property type="entry name" value="dnan"/>
    <property type="match status" value="1"/>
</dbReference>